<keyword evidence="3" id="KW-1185">Reference proteome</keyword>
<feature type="region of interest" description="Disordered" evidence="1">
    <location>
        <begin position="115"/>
        <end position="148"/>
    </location>
</feature>
<comment type="caution">
    <text evidence="2">The sequence shown here is derived from an EMBL/GenBank/DDBJ whole genome shotgun (WGS) entry which is preliminary data.</text>
</comment>
<name>A0ABP4DWJ4_9ACTN</name>
<protein>
    <submittedName>
        <fullName evidence="2">Uncharacterized protein</fullName>
    </submittedName>
</protein>
<reference evidence="3" key="1">
    <citation type="journal article" date="2019" name="Int. J. Syst. Evol. Microbiol.">
        <title>The Global Catalogue of Microorganisms (GCM) 10K type strain sequencing project: providing services to taxonomists for standard genome sequencing and annotation.</title>
        <authorList>
            <consortium name="The Broad Institute Genomics Platform"/>
            <consortium name="The Broad Institute Genome Sequencing Center for Infectious Disease"/>
            <person name="Wu L."/>
            <person name="Ma J."/>
        </authorList>
    </citation>
    <scope>NUCLEOTIDE SEQUENCE [LARGE SCALE GENOMIC DNA]</scope>
    <source>
        <strain evidence="3">JCM 13002</strain>
    </source>
</reference>
<accession>A0ABP4DWJ4</accession>
<gene>
    <name evidence="2" type="ORF">GCM10009663_08330</name>
</gene>
<evidence type="ECO:0000313" key="3">
    <source>
        <dbReference type="Proteomes" id="UP001499987"/>
    </source>
</evidence>
<sequence length="166" mass="17501">MHGGTRRRAGCNCARFDGLAPAQERASPRQGPAAGRTGVNGMRVIHQMRPTARLADGADEWSCPTCGRRIVLRRPPDPGITVLDAGDESAVHIGITEPTAAERAAAEAAERYGLGPVQEIPRPPARGPRDAREAEQGAAGREPAVDARDRAWLAEIGIDWEGGAAA</sequence>
<organism evidence="2 3">
    <name type="scientific">Kitasatospora arboriphila</name>
    <dbReference type="NCBI Taxonomy" id="258052"/>
    <lineage>
        <taxon>Bacteria</taxon>
        <taxon>Bacillati</taxon>
        <taxon>Actinomycetota</taxon>
        <taxon>Actinomycetes</taxon>
        <taxon>Kitasatosporales</taxon>
        <taxon>Streptomycetaceae</taxon>
        <taxon>Kitasatospora</taxon>
    </lineage>
</organism>
<dbReference type="EMBL" id="BAAALD010000005">
    <property type="protein sequence ID" value="GAA1071406.1"/>
    <property type="molecule type" value="Genomic_DNA"/>
</dbReference>
<evidence type="ECO:0000256" key="1">
    <source>
        <dbReference type="SAM" id="MobiDB-lite"/>
    </source>
</evidence>
<dbReference type="Proteomes" id="UP001499987">
    <property type="component" value="Unassembled WGS sequence"/>
</dbReference>
<proteinExistence type="predicted"/>
<evidence type="ECO:0000313" key="2">
    <source>
        <dbReference type="EMBL" id="GAA1071406.1"/>
    </source>
</evidence>